<dbReference type="EMBL" id="OZ037944">
    <property type="protein sequence ID" value="CAL1694885.1"/>
    <property type="molecule type" value="Genomic_DNA"/>
</dbReference>
<reference evidence="3" key="1">
    <citation type="submission" date="2024-04" db="EMBL/GenBank/DDBJ databases">
        <authorList>
            <person name="Shaw F."/>
            <person name="Minotto A."/>
        </authorList>
    </citation>
    <scope>NUCLEOTIDE SEQUENCE [LARGE SCALE GENOMIC DNA]</scope>
</reference>
<protein>
    <submittedName>
        <fullName evidence="2">Uncharacterized protein</fullName>
    </submittedName>
</protein>
<name>A0ABP1CGS8_9APHY</name>
<accession>A0ABP1CGS8</accession>
<feature type="region of interest" description="Disordered" evidence="1">
    <location>
        <begin position="1"/>
        <end position="71"/>
    </location>
</feature>
<evidence type="ECO:0000313" key="2">
    <source>
        <dbReference type="EMBL" id="CAL1694885.1"/>
    </source>
</evidence>
<feature type="compositionally biased region" description="Acidic residues" evidence="1">
    <location>
        <begin position="19"/>
        <end position="39"/>
    </location>
</feature>
<feature type="compositionally biased region" description="Acidic residues" evidence="1">
    <location>
        <begin position="45"/>
        <end position="65"/>
    </location>
</feature>
<evidence type="ECO:0000313" key="3">
    <source>
        <dbReference type="Proteomes" id="UP001497453"/>
    </source>
</evidence>
<sequence length="165" mass="18815">MAKQAPAEPPVENLQGEEVQGEEGEESDVYDDIEEEEGEVAGGEEQGEEEEEEYEEDEDEEEEPVTAEGTTSLTALLLSGSVSVVITFNSFMGLRTDDVLYRAVKKRRMKMKKTRTRSMNLRTALLVLLPQNLPNQLRQERKDLGMMKKRIFLVTMARLRKTVKF</sequence>
<organism evidence="2 3">
    <name type="scientific">Somion occarium</name>
    <dbReference type="NCBI Taxonomy" id="3059160"/>
    <lineage>
        <taxon>Eukaryota</taxon>
        <taxon>Fungi</taxon>
        <taxon>Dikarya</taxon>
        <taxon>Basidiomycota</taxon>
        <taxon>Agaricomycotina</taxon>
        <taxon>Agaricomycetes</taxon>
        <taxon>Polyporales</taxon>
        <taxon>Cerrenaceae</taxon>
        <taxon>Somion</taxon>
    </lineage>
</organism>
<evidence type="ECO:0000256" key="1">
    <source>
        <dbReference type="SAM" id="MobiDB-lite"/>
    </source>
</evidence>
<proteinExistence type="predicted"/>
<gene>
    <name evidence="2" type="ORF">GFSPODELE1_LOCUS505</name>
</gene>
<dbReference type="Proteomes" id="UP001497453">
    <property type="component" value="Chromosome 1"/>
</dbReference>
<keyword evidence="3" id="KW-1185">Reference proteome</keyword>